<evidence type="ECO:0000313" key="2">
    <source>
        <dbReference type="Proteomes" id="UP000004416"/>
    </source>
</evidence>
<organism evidence="1 2">
    <name type="scientific">Desulfitobacterium hafniense DP7</name>
    <dbReference type="NCBI Taxonomy" id="537010"/>
    <lineage>
        <taxon>Bacteria</taxon>
        <taxon>Bacillati</taxon>
        <taxon>Bacillota</taxon>
        <taxon>Clostridia</taxon>
        <taxon>Eubacteriales</taxon>
        <taxon>Desulfitobacteriaceae</taxon>
        <taxon>Desulfitobacterium</taxon>
    </lineage>
</organism>
<dbReference type="PATRIC" id="fig|537010.4.peg.1351"/>
<evidence type="ECO:0000313" key="1">
    <source>
        <dbReference type="EMBL" id="EHL08058.1"/>
    </source>
</evidence>
<accession>G9XKH2</accession>
<name>G9XKH2_DESHA</name>
<dbReference type="AlphaFoldDB" id="G9XKH2"/>
<dbReference type="Proteomes" id="UP000004416">
    <property type="component" value="Unassembled WGS sequence"/>
</dbReference>
<dbReference type="HOGENOM" id="CLU_1956032_0_0_9"/>
<protein>
    <submittedName>
        <fullName evidence="1">Uncharacterized protein</fullName>
    </submittedName>
</protein>
<dbReference type="EMBL" id="AFZX01000032">
    <property type="protein sequence ID" value="EHL08058.1"/>
    <property type="molecule type" value="Genomic_DNA"/>
</dbReference>
<gene>
    <name evidence="1" type="ORF">HMPREF0322_01455</name>
</gene>
<sequence>MSLVPLHSLAYGLVHNNLFHANMDFQTQGKLSRILGILRRMKGDMALWWKKSFRINRLTRIRNLLRTINRIRRPAWIPGMGTVCPRTRHCKARVKRPFPVQKTKELRKGELKVLSPQLLDYISQLFQS</sequence>
<comment type="caution">
    <text evidence="1">The sequence shown here is derived from an EMBL/GenBank/DDBJ whole genome shotgun (WGS) entry which is preliminary data.</text>
</comment>
<reference evidence="1 2" key="1">
    <citation type="submission" date="2011-08" db="EMBL/GenBank/DDBJ databases">
        <authorList>
            <person name="Weinstock G."/>
            <person name="Sodergren E."/>
            <person name="Clifton S."/>
            <person name="Fulton L."/>
            <person name="Fulton B."/>
            <person name="Courtney L."/>
            <person name="Fronick C."/>
            <person name="Harrison M."/>
            <person name="Strong C."/>
            <person name="Farmer C."/>
            <person name="Delahaunty K."/>
            <person name="Markovic C."/>
            <person name="Hall O."/>
            <person name="Minx P."/>
            <person name="Tomlinson C."/>
            <person name="Mitreva M."/>
            <person name="Hou S."/>
            <person name="Chen J."/>
            <person name="Wollam A."/>
            <person name="Pepin K.H."/>
            <person name="Johnson M."/>
            <person name="Bhonagiri V."/>
            <person name="Zhang X."/>
            <person name="Suruliraj S."/>
            <person name="Warren W."/>
            <person name="Chinwalla A."/>
            <person name="Mardis E.R."/>
            <person name="Wilson R.K."/>
        </authorList>
    </citation>
    <scope>NUCLEOTIDE SEQUENCE [LARGE SCALE GENOMIC DNA]</scope>
    <source>
        <strain evidence="1 2">DP7</strain>
    </source>
</reference>
<proteinExistence type="predicted"/>